<reference evidence="1 2" key="1">
    <citation type="journal article" date="2013" name="BMC Genomics">
        <title>Comparative genomics reveals distinct host-interacting traits of three major human-associated propionibacteria.</title>
        <authorList>
            <person name="Mak T.N."/>
            <person name="Schmid M."/>
            <person name="Brzuszkiewicz E."/>
            <person name="Zeng G."/>
            <person name="Meyer R."/>
            <person name="Sfanos K.S."/>
            <person name="Brinkmann V."/>
            <person name="Meyer T.F."/>
            <person name="Bruggemann H."/>
        </authorList>
    </citation>
    <scope>NUCLEOTIDE SEQUENCE [LARGE SCALE GENOMIC DNA]</scope>
    <source>
        <strain evidence="1 2">TM11</strain>
    </source>
</reference>
<dbReference type="EMBL" id="AOST01000046">
    <property type="protein sequence ID" value="ERF66497.1"/>
    <property type="molecule type" value="Genomic_DNA"/>
</dbReference>
<sequence length="304" mass="33572">MSNDRFSTGAPHRRADDDSTGRAQSGGSSSASSSGQANLPPMGWYPDPAGGPGERYWDGTSWTRNLRDAPEPQPATMPESLAALQPAAPRRVQDGRPTPAQQQVPSSRPDPRPSRWGSTEDGFELAGWWRRVAATIIDFVIIAVVVMASLNHEVTDAAHEYARFMQWANDQVAAGKTPTLNPQQIASQFHFIDPMTTLITAYVIAQAVYQFIMLSACAASVGQLVMRMRVIPNGQGRSHRRLPVLRALARALGWSLVEMFNQFLIVLTPISYLMPLFQRRRQTLHDLIAGTQVITVPRHDDPNH</sequence>
<evidence type="ECO:0000313" key="1">
    <source>
        <dbReference type="EMBL" id="ERF66497.1"/>
    </source>
</evidence>
<gene>
    <name evidence="1" type="ORF">H640_04758</name>
</gene>
<organism evidence="1 2">
    <name type="scientific">Cutibacterium granulosum TM11</name>
    <dbReference type="NCBI Taxonomy" id="1292373"/>
    <lineage>
        <taxon>Bacteria</taxon>
        <taxon>Bacillati</taxon>
        <taxon>Actinomycetota</taxon>
        <taxon>Actinomycetes</taxon>
        <taxon>Propionibacteriales</taxon>
        <taxon>Propionibacteriaceae</taxon>
        <taxon>Cutibacterium</taxon>
    </lineage>
</organism>
<keyword evidence="2" id="KW-1185">Reference proteome</keyword>
<proteinExistence type="predicted"/>
<comment type="caution">
    <text evidence="1">The sequence shown here is derived from an EMBL/GenBank/DDBJ whole genome shotgun (WGS) entry which is preliminary data.</text>
</comment>
<dbReference type="Proteomes" id="UP000053711">
    <property type="component" value="Unassembled WGS sequence"/>
</dbReference>
<protein>
    <submittedName>
        <fullName evidence="1">RDD family protein</fullName>
    </submittedName>
</protein>
<accession>A0ACB4UP14</accession>
<evidence type="ECO:0000313" key="2">
    <source>
        <dbReference type="Proteomes" id="UP000053711"/>
    </source>
</evidence>
<name>A0ACB4UP14_9ACTN</name>